<reference evidence="3 4" key="1">
    <citation type="submission" date="2021-01" db="EMBL/GenBank/DDBJ databases">
        <title>Genomic Encyclopedia of Type Strains, Phase IV (KMG-IV): sequencing the most valuable type-strain genomes for metagenomic binning, comparative biology and taxonomic classification.</title>
        <authorList>
            <person name="Goeker M."/>
        </authorList>
    </citation>
    <scope>NUCLEOTIDE SEQUENCE [LARGE SCALE GENOMIC DNA]</scope>
    <source>
        <strain evidence="3 4">DSM 28236</strain>
    </source>
</reference>
<evidence type="ECO:0000313" key="3">
    <source>
        <dbReference type="EMBL" id="MBM7644655.1"/>
    </source>
</evidence>
<feature type="signal peptide" evidence="2">
    <location>
        <begin position="1"/>
        <end position="26"/>
    </location>
</feature>
<name>A0ABS2PYL1_9BACL</name>
<sequence>MAKQTIWRVLFIFSVCSFLVASQASAQDNHHQSGLMITSLTNDKEPIANKKIPFTVHVSSINEKDPEQSIKDDNHVVVYAFFKKGNEIIKRKLTNDQKGNYKGTVTLPWDGKWQVMAFALTKDQGNIQPESMKTEWKVEKPRSIQSIIWPIVLAVIIILAIGYFIFNRLRLKRNDH</sequence>
<feature type="transmembrane region" description="Helical" evidence="1">
    <location>
        <begin position="147"/>
        <end position="166"/>
    </location>
</feature>
<dbReference type="EMBL" id="JAFBER010000003">
    <property type="protein sequence ID" value="MBM7644655.1"/>
    <property type="molecule type" value="Genomic_DNA"/>
</dbReference>
<evidence type="ECO:0000313" key="4">
    <source>
        <dbReference type="Proteomes" id="UP000808914"/>
    </source>
</evidence>
<keyword evidence="1" id="KW-1133">Transmembrane helix</keyword>
<keyword evidence="4" id="KW-1185">Reference proteome</keyword>
<keyword evidence="1" id="KW-0812">Transmembrane</keyword>
<evidence type="ECO:0000256" key="2">
    <source>
        <dbReference type="SAM" id="SignalP"/>
    </source>
</evidence>
<gene>
    <name evidence="3" type="ORF">JOD45_000848</name>
</gene>
<proteinExistence type="predicted"/>
<evidence type="ECO:0008006" key="5">
    <source>
        <dbReference type="Google" id="ProtNLM"/>
    </source>
</evidence>
<dbReference type="Proteomes" id="UP000808914">
    <property type="component" value="Unassembled WGS sequence"/>
</dbReference>
<organism evidence="3 4">
    <name type="scientific">Scopulibacillus daqui</name>
    <dbReference type="NCBI Taxonomy" id="1469162"/>
    <lineage>
        <taxon>Bacteria</taxon>
        <taxon>Bacillati</taxon>
        <taxon>Bacillota</taxon>
        <taxon>Bacilli</taxon>
        <taxon>Bacillales</taxon>
        <taxon>Sporolactobacillaceae</taxon>
        <taxon>Scopulibacillus</taxon>
    </lineage>
</organism>
<keyword evidence="2" id="KW-0732">Signal</keyword>
<keyword evidence="1" id="KW-0472">Membrane</keyword>
<feature type="chain" id="PRO_5047052884" description="YtkA-like protein" evidence="2">
    <location>
        <begin position="27"/>
        <end position="176"/>
    </location>
</feature>
<comment type="caution">
    <text evidence="3">The sequence shown here is derived from an EMBL/GenBank/DDBJ whole genome shotgun (WGS) entry which is preliminary data.</text>
</comment>
<evidence type="ECO:0000256" key="1">
    <source>
        <dbReference type="SAM" id="Phobius"/>
    </source>
</evidence>
<accession>A0ABS2PYL1</accession>
<dbReference type="RefSeq" id="WP_205002605.1">
    <property type="nucleotide sequence ID" value="NZ_JAFBER010000003.1"/>
</dbReference>
<protein>
    <recommendedName>
        <fullName evidence="5">YtkA-like protein</fullName>
    </recommendedName>
</protein>